<dbReference type="GO" id="GO:0004312">
    <property type="term" value="F:fatty acid synthase activity"/>
    <property type="evidence" value="ECO:0007669"/>
    <property type="project" value="TreeGrafter"/>
</dbReference>
<dbReference type="InterPro" id="IPR057326">
    <property type="entry name" value="KR_dom"/>
</dbReference>
<dbReference type="GO" id="GO:0031177">
    <property type="term" value="F:phosphopantetheine binding"/>
    <property type="evidence" value="ECO:0007669"/>
    <property type="project" value="InterPro"/>
</dbReference>
<dbReference type="GO" id="GO:0006633">
    <property type="term" value="P:fatty acid biosynthetic process"/>
    <property type="evidence" value="ECO:0007669"/>
    <property type="project" value="TreeGrafter"/>
</dbReference>
<dbReference type="Gene3D" id="3.40.50.150">
    <property type="entry name" value="Vaccinia Virus protein VP39"/>
    <property type="match status" value="1"/>
</dbReference>
<evidence type="ECO:0000256" key="2">
    <source>
        <dbReference type="ARBA" id="ARBA00022553"/>
    </source>
</evidence>
<keyword evidence="1" id="KW-0596">Phosphopantetheine</keyword>
<dbReference type="InterPro" id="IPR029063">
    <property type="entry name" value="SAM-dependent_MTases_sf"/>
</dbReference>
<dbReference type="GO" id="GO:0008270">
    <property type="term" value="F:zinc ion binding"/>
    <property type="evidence" value="ECO:0007669"/>
    <property type="project" value="InterPro"/>
</dbReference>
<evidence type="ECO:0000313" key="7">
    <source>
        <dbReference type="EMBL" id="KAF4617041.1"/>
    </source>
</evidence>
<dbReference type="InterPro" id="IPR036736">
    <property type="entry name" value="ACP-like_sf"/>
</dbReference>
<organism evidence="7 8">
    <name type="scientific">Cudoniella acicularis</name>
    <dbReference type="NCBI Taxonomy" id="354080"/>
    <lineage>
        <taxon>Eukaryota</taxon>
        <taxon>Fungi</taxon>
        <taxon>Dikarya</taxon>
        <taxon>Ascomycota</taxon>
        <taxon>Pezizomycotina</taxon>
        <taxon>Leotiomycetes</taxon>
        <taxon>Helotiales</taxon>
        <taxon>Tricladiaceae</taxon>
        <taxon>Cudoniella</taxon>
    </lineage>
</organism>
<dbReference type="SUPFAM" id="SSF50129">
    <property type="entry name" value="GroES-like"/>
    <property type="match status" value="1"/>
</dbReference>
<dbReference type="Pfam" id="PF00107">
    <property type="entry name" value="ADH_zinc_N"/>
    <property type="match status" value="1"/>
</dbReference>
<dbReference type="InterPro" id="IPR009081">
    <property type="entry name" value="PP-bd_ACP"/>
</dbReference>
<dbReference type="InterPro" id="IPR013217">
    <property type="entry name" value="Methyltransf_12"/>
</dbReference>
<dbReference type="OrthoDB" id="329835at2759"/>
<dbReference type="PANTHER" id="PTHR43775:SF50">
    <property type="entry name" value="HIGHLY REDUCING POLYKETIDE SYNTHASE SRDA"/>
    <property type="match status" value="1"/>
</dbReference>
<dbReference type="InterPro" id="IPR011032">
    <property type="entry name" value="GroES-like_sf"/>
</dbReference>
<evidence type="ECO:0000259" key="6">
    <source>
        <dbReference type="PROSITE" id="PS50075"/>
    </source>
</evidence>
<protein>
    <recommendedName>
        <fullName evidence="6">Carrier domain-containing protein</fullName>
    </recommendedName>
</protein>
<feature type="domain" description="Carrier" evidence="6">
    <location>
        <begin position="1154"/>
        <end position="1232"/>
    </location>
</feature>
<keyword evidence="2" id="KW-0597">Phosphoprotein</keyword>
<dbReference type="Pfam" id="PF08240">
    <property type="entry name" value="ADH_N"/>
    <property type="match status" value="1"/>
</dbReference>
<keyword evidence="3" id="KW-0521">NADP</keyword>
<dbReference type="GO" id="GO:0032259">
    <property type="term" value="P:methylation"/>
    <property type="evidence" value="ECO:0007669"/>
    <property type="project" value="UniProtKB-KW"/>
</dbReference>
<evidence type="ECO:0000256" key="5">
    <source>
        <dbReference type="ARBA" id="ARBA00023315"/>
    </source>
</evidence>
<accession>A0A8H4QTQ4</accession>
<dbReference type="EMBL" id="JAAMPI010002207">
    <property type="protein sequence ID" value="KAF4617041.1"/>
    <property type="molecule type" value="Genomic_DNA"/>
</dbReference>
<sequence length="1235" mass="133916">MPDIVHGNRNGDDVLAEDGLLAALSENATFRTGAYPQIAKLFDLLGHANPDLRVLEVNKDGNVGATRVVMKALVGPNGIKRYRDYVLTDVSQAQLASIRESTSEFRDASYSILDIEKDPLQQGYQPAYDVVLASYALYTSANIHQTLQNCKKLLKPGGRLVLVERIQSSTWAGLIEGAQTGYRHGVPDGQVAGSFLDLKSWDTTLRGAGFESGAELTLDDYPDPNHHSTVIVSTLPLQNPNTQHDAPNGTENPSTPVVYLLHGAKGPPPLLKSLAGEMEGRGLSASIIPINDVKDVVQPNSRVVAFLDGENLLLATDQYRLGLFQYLAQNTASMVWVTSCGMVKGRNPDGAFVAGLLRGLGTENPAGQFLSVDLDAEDFEVGEHDVGKLVRCLVDQELAFQQRENDGESEVNREFAWQDGCMWVSRIVPDAELEGYWEPVKKPAPDDHDIEIMPLNSQGPVRAAFGTPGILSSLYFKSYTELLQPLPRDCIEVKVSAAGLNWKDLGLCSGRFDGNNLSSEYCGVVTKRGSDVTSFEVGDRVYGMGKGHWGNYTRVPAALAQKMRDGDNPVELATMPLVYMTAVYAFEHVTRLRRGQKVLIQSASGGLGLAAIQLARAKGAEIFVTAGTAEKARFLTQDMNIPSTHVFFSREPADLWRSVRATQNGGFDVILSTAYGDMFYESLKALAPLGHLIDVGRLDVTSSKNVALELFQKSAGFTSFDLGLVADRDPALAGELIAAVDEHYRAGRIGPIRPYSASDVSQLDQVLLRFSKGTHIGKLVITYQNPDSMVKMHRPVVAAANFDPEARYILTGGLSGLGRSIVRWMCDRGARDLVVLSRRGVSSAGPEALDLIDTLAARGIHVRPVACDVSNREQVISAVQDASSDRNRKVRGVLHYAVSYQDISFDKMPIEKWHEGMAAKVLGTKNLHEATASLPLDFFVMTSSLATVFAFPTQSTYTAANNFLDYFARYRRRCGLPASTLSLGLITDVGTVTTDPITVNLFARNKGQPITASQFLRLLEPAFLSNSHDAYAAAGVDAGVGARQWLGKDQDPLSEANIITCVDPAVLAARKRDENNNTSGSLPRWYSDARASLIMRALDDAWRHSSGEDAATMQNLGDSGEKSPAAHLHRQFELAVKKIRDAGSEAASAEERATTLSFVTDAITASVAGMLFVDKTEVNPVNTVADHGVDSLLAAEFRNWLHIAFGKNISMLDLMDARTSINALAASIIPSAVAV</sequence>
<dbReference type="PANTHER" id="PTHR43775">
    <property type="entry name" value="FATTY ACID SYNTHASE"/>
    <property type="match status" value="1"/>
</dbReference>
<dbReference type="GO" id="GO:0044550">
    <property type="term" value="P:secondary metabolite biosynthetic process"/>
    <property type="evidence" value="ECO:0007669"/>
    <property type="project" value="TreeGrafter"/>
</dbReference>
<dbReference type="Pfam" id="PF23297">
    <property type="entry name" value="ACP_SdgA_C"/>
    <property type="match status" value="1"/>
</dbReference>
<dbReference type="InterPro" id="IPR013968">
    <property type="entry name" value="PKS_KR"/>
</dbReference>
<evidence type="ECO:0000256" key="3">
    <source>
        <dbReference type="ARBA" id="ARBA00022857"/>
    </source>
</evidence>
<dbReference type="Pfam" id="PF08242">
    <property type="entry name" value="Methyltransf_12"/>
    <property type="match status" value="1"/>
</dbReference>
<dbReference type="Gene3D" id="3.90.180.10">
    <property type="entry name" value="Medium-chain alcohol dehydrogenases, catalytic domain"/>
    <property type="match status" value="1"/>
</dbReference>
<keyword evidence="5" id="KW-0808">Transferase</keyword>
<dbReference type="PROSITE" id="PS01162">
    <property type="entry name" value="QOR_ZETA_CRYSTAL"/>
    <property type="match status" value="1"/>
</dbReference>
<keyword evidence="4" id="KW-0511">Multifunctional enzyme</keyword>
<dbReference type="Gene3D" id="1.10.1200.10">
    <property type="entry name" value="ACP-like"/>
    <property type="match status" value="1"/>
</dbReference>
<keyword evidence="8" id="KW-1185">Reference proteome</keyword>
<dbReference type="SMART" id="SM00822">
    <property type="entry name" value="PKS_KR"/>
    <property type="match status" value="1"/>
</dbReference>
<dbReference type="AlphaFoldDB" id="A0A8H4QTQ4"/>
<dbReference type="InterPro" id="IPR050091">
    <property type="entry name" value="PKS_NRPS_Biosynth_Enz"/>
</dbReference>
<dbReference type="Pfam" id="PF08659">
    <property type="entry name" value="KR"/>
    <property type="match status" value="1"/>
</dbReference>
<dbReference type="SMART" id="SM00823">
    <property type="entry name" value="PKS_PP"/>
    <property type="match status" value="1"/>
</dbReference>
<proteinExistence type="predicted"/>
<keyword evidence="5" id="KW-0012">Acyltransferase</keyword>
<dbReference type="SUPFAM" id="SSF51735">
    <property type="entry name" value="NAD(P)-binding Rossmann-fold domains"/>
    <property type="match status" value="2"/>
</dbReference>
<dbReference type="Gene3D" id="3.40.50.720">
    <property type="entry name" value="NAD(P)-binding Rossmann-like Domain"/>
    <property type="match status" value="2"/>
</dbReference>
<dbReference type="SUPFAM" id="SSF47336">
    <property type="entry name" value="ACP-like"/>
    <property type="match status" value="1"/>
</dbReference>
<evidence type="ECO:0000256" key="4">
    <source>
        <dbReference type="ARBA" id="ARBA00023268"/>
    </source>
</evidence>
<dbReference type="CDD" id="cd05195">
    <property type="entry name" value="enoyl_red"/>
    <property type="match status" value="1"/>
</dbReference>
<dbReference type="InterPro" id="IPR013149">
    <property type="entry name" value="ADH-like_C"/>
</dbReference>
<dbReference type="InterPro" id="IPR013154">
    <property type="entry name" value="ADH-like_N"/>
</dbReference>
<dbReference type="SMART" id="SM00829">
    <property type="entry name" value="PKS_ER"/>
    <property type="match status" value="1"/>
</dbReference>
<reference evidence="7 8" key="1">
    <citation type="submission" date="2020-03" db="EMBL/GenBank/DDBJ databases">
        <title>Draft Genome Sequence of Cudoniella acicularis.</title>
        <authorList>
            <person name="Buettner E."/>
            <person name="Kellner H."/>
        </authorList>
    </citation>
    <scope>NUCLEOTIDE SEQUENCE [LARGE SCALE GENOMIC DNA]</scope>
    <source>
        <strain evidence="7 8">DSM 108380</strain>
    </source>
</reference>
<name>A0A8H4QTQ4_9HELO</name>
<dbReference type="InterPro" id="IPR020843">
    <property type="entry name" value="ER"/>
</dbReference>
<evidence type="ECO:0000313" key="8">
    <source>
        <dbReference type="Proteomes" id="UP000566819"/>
    </source>
</evidence>
<dbReference type="SUPFAM" id="SSF53335">
    <property type="entry name" value="S-adenosyl-L-methionine-dependent methyltransferases"/>
    <property type="match status" value="1"/>
</dbReference>
<dbReference type="InterPro" id="IPR036291">
    <property type="entry name" value="NAD(P)-bd_dom_sf"/>
</dbReference>
<comment type="caution">
    <text evidence="7">The sequence shown here is derived from an EMBL/GenBank/DDBJ whole genome shotgun (WGS) entry which is preliminary data.</text>
</comment>
<evidence type="ECO:0000256" key="1">
    <source>
        <dbReference type="ARBA" id="ARBA00022450"/>
    </source>
</evidence>
<dbReference type="GO" id="GO:0016491">
    <property type="term" value="F:oxidoreductase activity"/>
    <property type="evidence" value="ECO:0007669"/>
    <property type="project" value="InterPro"/>
</dbReference>
<gene>
    <name evidence="7" type="ORF">G7Y89_g15108</name>
</gene>
<dbReference type="InterPro" id="IPR020806">
    <property type="entry name" value="PKS_PP-bd"/>
</dbReference>
<dbReference type="CDD" id="cd02440">
    <property type="entry name" value="AdoMet_MTases"/>
    <property type="match status" value="1"/>
</dbReference>
<dbReference type="PROSITE" id="PS50075">
    <property type="entry name" value="CARRIER"/>
    <property type="match status" value="1"/>
</dbReference>
<dbReference type="GO" id="GO:0008168">
    <property type="term" value="F:methyltransferase activity"/>
    <property type="evidence" value="ECO:0007669"/>
    <property type="project" value="UniProtKB-KW"/>
</dbReference>
<dbReference type="InterPro" id="IPR002364">
    <property type="entry name" value="Quin_OxRdtase/zeta-crystal_CS"/>
</dbReference>
<dbReference type="Proteomes" id="UP000566819">
    <property type="component" value="Unassembled WGS sequence"/>
</dbReference>